<reference evidence="2" key="3">
    <citation type="submission" date="2015-04" db="UniProtKB">
        <authorList>
            <consortium name="EnsemblPlants"/>
        </authorList>
    </citation>
    <scope>IDENTIFICATION</scope>
    <source>
        <strain evidence="2">cv. Jemalong A17</strain>
    </source>
</reference>
<dbReference type="HOGENOM" id="CLU_2416632_0_0_1"/>
<sequence length="92" mass="10416">MVRHKKDQCSKILCLTSNKSQGAAYNFQRRKFPISVSFAMTINKSQEQSLKNVGIYLVTSKQCLKILIVDRDGENANTTSNVINHEVFHNVS</sequence>
<dbReference type="STRING" id="3880.G7K1F5"/>
<evidence type="ECO:0008006" key="4">
    <source>
        <dbReference type="Google" id="ProtNLM"/>
    </source>
</evidence>
<evidence type="ECO:0000313" key="3">
    <source>
        <dbReference type="Proteomes" id="UP000002051"/>
    </source>
</evidence>
<reference evidence="1 3" key="1">
    <citation type="journal article" date="2011" name="Nature">
        <title>The Medicago genome provides insight into the evolution of rhizobial symbioses.</title>
        <authorList>
            <person name="Young N.D."/>
            <person name="Debelle F."/>
            <person name="Oldroyd G.E."/>
            <person name="Geurts R."/>
            <person name="Cannon S.B."/>
            <person name="Udvardi M.K."/>
            <person name="Benedito V.A."/>
            <person name="Mayer K.F."/>
            <person name="Gouzy J."/>
            <person name="Schoof H."/>
            <person name="Van de Peer Y."/>
            <person name="Proost S."/>
            <person name="Cook D.R."/>
            <person name="Meyers B.C."/>
            <person name="Spannagl M."/>
            <person name="Cheung F."/>
            <person name="De Mita S."/>
            <person name="Krishnakumar V."/>
            <person name="Gundlach H."/>
            <person name="Zhou S."/>
            <person name="Mudge J."/>
            <person name="Bharti A.K."/>
            <person name="Murray J.D."/>
            <person name="Naoumkina M.A."/>
            <person name="Rosen B."/>
            <person name="Silverstein K.A."/>
            <person name="Tang H."/>
            <person name="Rombauts S."/>
            <person name="Zhao P.X."/>
            <person name="Zhou P."/>
            <person name="Barbe V."/>
            <person name="Bardou P."/>
            <person name="Bechner M."/>
            <person name="Bellec A."/>
            <person name="Berger A."/>
            <person name="Berges H."/>
            <person name="Bidwell S."/>
            <person name="Bisseling T."/>
            <person name="Choisne N."/>
            <person name="Couloux A."/>
            <person name="Denny R."/>
            <person name="Deshpande S."/>
            <person name="Dai X."/>
            <person name="Doyle J.J."/>
            <person name="Dudez A.M."/>
            <person name="Farmer A.D."/>
            <person name="Fouteau S."/>
            <person name="Franken C."/>
            <person name="Gibelin C."/>
            <person name="Gish J."/>
            <person name="Goldstein S."/>
            <person name="Gonzalez A.J."/>
            <person name="Green P.J."/>
            <person name="Hallab A."/>
            <person name="Hartog M."/>
            <person name="Hua A."/>
            <person name="Humphray S.J."/>
            <person name="Jeong D.H."/>
            <person name="Jing Y."/>
            <person name="Jocker A."/>
            <person name="Kenton S.M."/>
            <person name="Kim D.J."/>
            <person name="Klee K."/>
            <person name="Lai H."/>
            <person name="Lang C."/>
            <person name="Lin S."/>
            <person name="Macmil S.L."/>
            <person name="Magdelenat G."/>
            <person name="Matthews L."/>
            <person name="McCorrison J."/>
            <person name="Monaghan E.L."/>
            <person name="Mun J.H."/>
            <person name="Najar F.Z."/>
            <person name="Nicholson C."/>
            <person name="Noirot C."/>
            <person name="O'Bleness M."/>
            <person name="Paule C.R."/>
            <person name="Poulain J."/>
            <person name="Prion F."/>
            <person name="Qin B."/>
            <person name="Qu C."/>
            <person name="Retzel E.F."/>
            <person name="Riddle C."/>
            <person name="Sallet E."/>
            <person name="Samain S."/>
            <person name="Samson N."/>
            <person name="Sanders I."/>
            <person name="Saurat O."/>
            <person name="Scarpelli C."/>
            <person name="Schiex T."/>
            <person name="Segurens B."/>
            <person name="Severin A.J."/>
            <person name="Sherrier D.J."/>
            <person name="Shi R."/>
            <person name="Sims S."/>
            <person name="Singer S.R."/>
            <person name="Sinharoy S."/>
            <person name="Sterck L."/>
            <person name="Viollet A."/>
            <person name="Wang B.B."/>
            <person name="Wang K."/>
            <person name="Wang M."/>
            <person name="Wang X."/>
            <person name="Warfsmann J."/>
            <person name="Weissenbach J."/>
            <person name="White D.D."/>
            <person name="White J.D."/>
            <person name="Wiley G.B."/>
            <person name="Wincker P."/>
            <person name="Xing Y."/>
            <person name="Yang L."/>
            <person name="Yao Z."/>
            <person name="Ying F."/>
            <person name="Zhai J."/>
            <person name="Zhou L."/>
            <person name="Zuber A."/>
            <person name="Denarie J."/>
            <person name="Dixon R.A."/>
            <person name="May G.D."/>
            <person name="Schwartz D.C."/>
            <person name="Rogers J."/>
            <person name="Quetier F."/>
            <person name="Town C.D."/>
            <person name="Roe B.A."/>
        </authorList>
    </citation>
    <scope>NUCLEOTIDE SEQUENCE [LARGE SCALE GENOMIC DNA]</scope>
    <source>
        <strain evidence="1">A17</strain>
        <strain evidence="2 3">cv. Jemalong A17</strain>
    </source>
</reference>
<accession>G7K1F5</accession>
<dbReference type="EnsemblPlants" id="AES96208">
    <property type="protein sequence ID" value="AES96208"/>
    <property type="gene ID" value="MTR_5g034510"/>
</dbReference>
<name>G7K1F5_MEDTR</name>
<dbReference type="EMBL" id="CM001221">
    <property type="protein sequence ID" value="AES96208.1"/>
    <property type="molecule type" value="Genomic_DNA"/>
</dbReference>
<evidence type="ECO:0000313" key="1">
    <source>
        <dbReference type="EMBL" id="AES96208.1"/>
    </source>
</evidence>
<gene>
    <name evidence="1" type="ordered locus">MTR_5g034510</name>
</gene>
<dbReference type="eggNOG" id="KOG0987">
    <property type="taxonomic scope" value="Eukaryota"/>
</dbReference>
<dbReference type="PANTHER" id="PTHR23274">
    <property type="entry name" value="DNA HELICASE-RELATED"/>
    <property type="match status" value="1"/>
</dbReference>
<dbReference type="PaxDb" id="3880-AES96208"/>
<evidence type="ECO:0000313" key="2">
    <source>
        <dbReference type="EnsemblPlants" id="AES96208"/>
    </source>
</evidence>
<organism evidence="1 3">
    <name type="scientific">Medicago truncatula</name>
    <name type="common">Barrel medic</name>
    <name type="synonym">Medicago tribuloides</name>
    <dbReference type="NCBI Taxonomy" id="3880"/>
    <lineage>
        <taxon>Eukaryota</taxon>
        <taxon>Viridiplantae</taxon>
        <taxon>Streptophyta</taxon>
        <taxon>Embryophyta</taxon>
        <taxon>Tracheophyta</taxon>
        <taxon>Spermatophyta</taxon>
        <taxon>Magnoliopsida</taxon>
        <taxon>eudicotyledons</taxon>
        <taxon>Gunneridae</taxon>
        <taxon>Pentapetalae</taxon>
        <taxon>rosids</taxon>
        <taxon>fabids</taxon>
        <taxon>Fabales</taxon>
        <taxon>Fabaceae</taxon>
        <taxon>Papilionoideae</taxon>
        <taxon>50 kb inversion clade</taxon>
        <taxon>NPAAA clade</taxon>
        <taxon>Hologalegina</taxon>
        <taxon>IRL clade</taxon>
        <taxon>Trifolieae</taxon>
        <taxon>Medicago</taxon>
    </lineage>
</organism>
<reference evidence="1 3" key="2">
    <citation type="journal article" date="2014" name="BMC Genomics">
        <title>An improved genome release (version Mt4.0) for the model legume Medicago truncatula.</title>
        <authorList>
            <person name="Tang H."/>
            <person name="Krishnakumar V."/>
            <person name="Bidwell S."/>
            <person name="Rosen B."/>
            <person name="Chan A."/>
            <person name="Zhou S."/>
            <person name="Gentzbittel L."/>
            <person name="Childs K.L."/>
            <person name="Yandell M."/>
            <person name="Gundlach H."/>
            <person name="Mayer K.F."/>
            <person name="Schwartz D.C."/>
            <person name="Town C.D."/>
        </authorList>
    </citation>
    <scope>GENOME REANNOTATION</scope>
    <source>
        <strain evidence="2 3">cv. Jemalong A17</strain>
    </source>
</reference>
<proteinExistence type="predicted"/>
<dbReference type="PANTHER" id="PTHR23274:SF48">
    <property type="entry name" value="ATP-DEPENDENT DNA HELICASE"/>
    <property type="match status" value="1"/>
</dbReference>
<keyword evidence="3" id="KW-1185">Reference proteome</keyword>
<protein>
    <recommendedName>
        <fullName evidence="4">PIF1 helicase</fullName>
    </recommendedName>
</protein>
<dbReference type="AlphaFoldDB" id="G7K1F5"/>
<dbReference type="Proteomes" id="UP000002051">
    <property type="component" value="Chromosome 5"/>
</dbReference>